<gene>
    <name evidence="4" type="ORF">SAMN04488506_0654</name>
</gene>
<evidence type="ECO:0000313" key="5">
    <source>
        <dbReference type="Proteomes" id="UP000199136"/>
    </source>
</evidence>
<keyword evidence="5" id="KW-1185">Reference proteome</keyword>
<evidence type="ECO:0000259" key="1">
    <source>
        <dbReference type="Pfam" id="PF06054"/>
    </source>
</evidence>
<evidence type="ECO:0000259" key="2">
    <source>
        <dbReference type="Pfam" id="PF25164"/>
    </source>
</evidence>
<dbReference type="InterPro" id="IPR057253">
    <property type="entry name" value="CoiA-like_N"/>
</dbReference>
<name>A0A1I5VXV9_9LACT</name>
<feature type="domain" description="Competence protein CoiA nuclease-like" evidence="1">
    <location>
        <begin position="65"/>
        <end position="189"/>
    </location>
</feature>
<dbReference type="EMBL" id="FOXW01000002">
    <property type="protein sequence ID" value="SFQ12315.1"/>
    <property type="molecule type" value="Genomic_DNA"/>
</dbReference>
<dbReference type="InterPro" id="IPR010330">
    <property type="entry name" value="CoiA_nuc"/>
</dbReference>
<feature type="domain" description="Competence protein CoiA C-terminal" evidence="3">
    <location>
        <begin position="234"/>
        <end position="361"/>
    </location>
</feature>
<evidence type="ECO:0000313" key="4">
    <source>
        <dbReference type="EMBL" id="SFQ12315.1"/>
    </source>
</evidence>
<dbReference type="AlphaFoldDB" id="A0A1I5VXV9"/>
<dbReference type="Pfam" id="PF06054">
    <property type="entry name" value="CoiA_nuc"/>
    <property type="match status" value="1"/>
</dbReference>
<organism evidence="4 5">
    <name type="scientific">Desemzia incerta</name>
    <dbReference type="NCBI Taxonomy" id="82801"/>
    <lineage>
        <taxon>Bacteria</taxon>
        <taxon>Bacillati</taxon>
        <taxon>Bacillota</taxon>
        <taxon>Bacilli</taxon>
        <taxon>Lactobacillales</taxon>
        <taxon>Carnobacteriaceae</taxon>
        <taxon>Desemzia</taxon>
    </lineage>
</organism>
<protein>
    <submittedName>
        <fullName evidence="4">Competence protein CoiA</fullName>
    </submittedName>
</protein>
<evidence type="ECO:0000259" key="3">
    <source>
        <dbReference type="Pfam" id="PF25166"/>
    </source>
</evidence>
<dbReference type="Pfam" id="PF25166">
    <property type="entry name" value="CoiA_C"/>
    <property type="match status" value="1"/>
</dbReference>
<dbReference type="InterPro" id="IPR021176">
    <property type="entry name" value="Competence-induced_CoiA"/>
</dbReference>
<accession>A0A1I5VXV9</accession>
<dbReference type="InterPro" id="IPR057252">
    <property type="entry name" value="CoiA_C"/>
</dbReference>
<reference evidence="4 5" key="1">
    <citation type="submission" date="2016-10" db="EMBL/GenBank/DDBJ databases">
        <authorList>
            <person name="de Groot N.N."/>
        </authorList>
    </citation>
    <scope>NUCLEOTIDE SEQUENCE [LARGE SCALE GENOMIC DNA]</scope>
    <source>
        <strain evidence="4 5">DSM 20581</strain>
    </source>
</reference>
<dbReference type="Pfam" id="PF25164">
    <property type="entry name" value="CoiA_N"/>
    <property type="match status" value="1"/>
</dbReference>
<dbReference type="Proteomes" id="UP000199136">
    <property type="component" value="Unassembled WGS sequence"/>
</dbReference>
<dbReference type="OrthoDB" id="3784230at2"/>
<sequence length="387" mass="46048">MYVALTVKNEHITADQINKGNNQEVQHVYFCPGCHEKVFLKSGKVIQAHFAHFRHSNCSLFSEGETQEHLAGKKLLFEWFSNENIPCQLEAYLPELHQRPDLLIWPEADRPIAIEFQCSPLSFEKMLERTEGYRKNGYEVLWIAGSKFQLKRQVTPFQQLFLRHHPLLGIYFICLREDKQLFEIYANISVDQPGGSVRKRVMLVDLAGLKKWFDMSESTVPTNEITHNFSYQKSHEYLIKGRLYQNPKMVEFQKYIYYHGYSLISLPKEVYIPVENEWIIKTIPHFWKMILLEWIKEKGSGKIFSKEELDTKIEDMKKNKEFHFCLLPFIENTIKEKVFYSYLSKLEKQTVLTSLNAREWRINNLPYTYKYESEKLDEFEKLDKKEL</sequence>
<proteinExistence type="predicted"/>
<dbReference type="RefSeq" id="WP_092479724.1">
    <property type="nucleotide sequence ID" value="NZ_FOXW01000002.1"/>
</dbReference>
<dbReference type="STRING" id="82801.SAMN04488506_0654"/>
<feature type="domain" description="Competence protein CoiA-like N-terminal" evidence="2">
    <location>
        <begin position="24"/>
        <end position="60"/>
    </location>
</feature>
<dbReference type="PIRSF" id="PIRSF007487">
    <property type="entry name" value="Competence-induced_CoiA_bac"/>
    <property type="match status" value="1"/>
</dbReference>